<dbReference type="AlphaFoldDB" id="A0A7I7XUQ9"/>
<reference evidence="1" key="2">
    <citation type="submission" date="2020-02" db="EMBL/GenBank/DDBJ databases">
        <authorList>
            <person name="Matsumoto Y."/>
            <person name="Motooka D."/>
            <person name="Nakamura S."/>
        </authorList>
    </citation>
    <scope>NUCLEOTIDE SEQUENCE</scope>
    <source>
        <strain evidence="1">JCM 13671</strain>
    </source>
</reference>
<reference evidence="1" key="1">
    <citation type="journal article" date="2019" name="Emerg. Microbes Infect.">
        <title>Comprehensive subspecies identification of 175 nontuberculous mycobacteria species based on 7547 genomic profiles.</title>
        <authorList>
            <person name="Matsumoto Y."/>
            <person name="Kinjo T."/>
            <person name="Motooka D."/>
            <person name="Nabeya D."/>
            <person name="Jung N."/>
            <person name="Uechi K."/>
            <person name="Horii T."/>
            <person name="Iida T."/>
            <person name="Fujita J."/>
            <person name="Nakamura S."/>
        </authorList>
    </citation>
    <scope>NUCLEOTIDE SEQUENCE [LARGE SCALE GENOMIC DNA]</scope>
    <source>
        <strain evidence="1">JCM 13671</strain>
    </source>
</reference>
<accession>A0A7I7XUQ9</accession>
<proteinExistence type="predicted"/>
<dbReference type="Proteomes" id="UP000466931">
    <property type="component" value="Chromosome"/>
</dbReference>
<dbReference type="EMBL" id="AP022612">
    <property type="protein sequence ID" value="BBZ32977.1"/>
    <property type="molecule type" value="Genomic_DNA"/>
</dbReference>
<name>A0A7I7XUQ9_9MYCO</name>
<dbReference type="RefSeq" id="WP_085152407.1">
    <property type="nucleotide sequence ID" value="NZ_AP022612.1"/>
</dbReference>
<keyword evidence="2" id="KW-1185">Reference proteome</keyword>
<dbReference type="OrthoDB" id="4732508at2"/>
<protein>
    <submittedName>
        <fullName evidence="1">Uncharacterized protein</fullName>
    </submittedName>
</protein>
<evidence type="ECO:0000313" key="1">
    <source>
        <dbReference type="EMBL" id="BBZ32977.1"/>
    </source>
</evidence>
<sequence length="122" mass="13364">MSAAEFEDELFDRIADVVGPGTAILTLSTKNLNRVAGVDRKGVWVETERSMGLGSGPQLVPAWMIAVAWERLCDKGELAQQDLLNELNVKRSAFVCALLAKLPEVRIRSTKPTILELQGLSE</sequence>
<gene>
    <name evidence="1" type="ORF">MCNF_15820</name>
</gene>
<evidence type="ECO:0000313" key="2">
    <source>
        <dbReference type="Proteomes" id="UP000466931"/>
    </source>
</evidence>
<organism evidence="1 2">
    <name type="scientific">Mycolicibacterium confluentis</name>
    <dbReference type="NCBI Taxonomy" id="28047"/>
    <lineage>
        <taxon>Bacteria</taxon>
        <taxon>Bacillati</taxon>
        <taxon>Actinomycetota</taxon>
        <taxon>Actinomycetes</taxon>
        <taxon>Mycobacteriales</taxon>
        <taxon>Mycobacteriaceae</taxon>
        <taxon>Mycolicibacterium</taxon>
    </lineage>
</organism>